<dbReference type="InterPro" id="IPR004089">
    <property type="entry name" value="MCPsignal_dom"/>
</dbReference>
<dbReference type="OrthoDB" id="5389622at2"/>
<dbReference type="GO" id="GO:0004888">
    <property type="term" value="F:transmembrane signaling receptor activity"/>
    <property type="evidence" value="ECO:0007669"/>
    <property type="project" value="InterPro"/>
</dbReference>
<dbReference type="AlphaFoldDB" id="A0A5A9XG58"/>
<keyword evidence="7" id="KW-1185">Reference proteome</keyword>
<comment type="caution">
    <text evidence="6">The sequence shown here is derived from an EMBL/GenBank/DDBJ whole genome shotgun (WGS) entry which is preliminary data.</text>
</comment>
<dbReference type="EMBL" id="SRSD01000004">
    <property type="protein sequence ID" value="KAA0892182.1"/>
    <property type="molecule type" value="Genomic_DNA"/>
</dbReference>
<dbReference type="SMART" id="SM00283">
    <property type="entry name" value="MA"/>
    <property type="match status" value="1"/>
</dbReference>
<dbReference type="PANTHER" id="PTHR32089">
    <property type="entry name" value="METHYL-ACCEPTING CHEMOTAXIS PROTEIN MCPB"/>
    <property type="match status" value="1"/>
</dbReference>
<evidence type="ECO:0000313" key="6">
    <source>
        <dbReference type="EMBL" id="KAA0892182.1"/>
    </source>
</evidence>
<comment type="similarity">
    <text evidence="2">Belongs to the methyl-accepting chemotaxis (MCP) protein family.</text>
</comment>
<evidence type="ECO:0000256" key="1">
    <source>
        <dbReference type="ARBA" id="ARBA00023224"/>
    </source>
</evidence>
<keyword evidence="4" id="KW-0812">Transmembrane</keyword>
<dbReference type="PANTHER" id="PTHR32089:SF112">
    <property type="entry name" value="LYSOZYME-LIKE PROTEIN-RELATED"/>
    <property type="match status" value="1"/>
</dbReference>
<dbReference type="InterPro" id="IPR004090">
    <property type="entry name" value="Chemotax_Me-accpt_rcpt"/>
</dbReference>
<organism evidence="6 7">
    <name type="scientific">Oryzomonas rubra</name>
    <dbReference type="NCBI Taxonomy" id="2509454"/>
    <lineage>
        <taxon>Bacteria</taxon>
        <taxon>Pseudomonadati</taxon>
        <taxon>Thermodesulfobacteriota</taxon>
        <taxon>Desulfuromonadia</taxon>
        <taxon>Geobacterales</taxon>
        <taxon>Geobacteraceae</taxon>
        <taxon>Oryzomonas</taxon>
    </lineage>
</organism>
<dbReference type="SUPFAM" id="SSF58104">
    <property type="entry name" value="Methyl-accepting chemotaxis protein (MCP) signaling domain"/>
    <property type="match status" value="1"/>
</dbReference>
<dbReference type="InterPro" id="IPR029016">
    <property type="entry name" value="GAF-like_dom_sf"/>
</dbReference>
<feature type="transmembrane region" description="Helical" evidence="4">
    <location>
        <begin position="12"/>
        <end position="32"/>
    </location>
</feature>
<feature type="transmembrane region" description="Helical" evidence="4">
    <location>
        <begin position="61"/>
        <end position="80"/>
    </location>
</feature>
<keyword evidence="4" id="KW-1133">Transmembrane helix</keyword>
<evidence type="ECO:0000256" key="3">
    <source>
        <dbReference type="PROSITE-ProRule" id="PRU00284"/>
    </source>
</evidence>
<dbReference type="SMART" id="SM00065">
    <property type="entry name" value="GAF"/>
    <property type="match status" value="1"/>
</dbReference>
<dbReference type="PRINTS" id="PR00260">
    <property type="entry name" value="CHEMTRNSDUCR"/>
</dbReference>
<dbReference type="SUPFAM" id="SSF55781">
    <property type="entry name" value="GAF domain-like"/>
    <property type="match status" value="1"/>
</dbReference>
<dbReference type="Gene3D" id="1.10.287.950">
    <property type="entry name" value="Methyl-accepting chemotaxis protein"/>
    <property type="match status" value="1"/>
</dbReference>
<evidence type="ECO:0000256" key="2">
    <source>
        <dbReference type="ARBA" id="ARBA00029447"/>
    </source>
</evidence>
<accession>A0A5A9XG58</accession>
<dbReference type="Proteomes" id="UP000324298">
    <property type="component" value="Unassembled WGS sequence"/>
</dbReference>
<dbReference type="RefSeq" id="WP_149307119.1">
    <property type="nucleotide sequence ID" value="NZ_SRSD01000004.1"/>
</dbReference>
<gene>
    <name evidence="6" type="ORF">ET418_08245</name>
</gene>
<evidence type="ECO:0000313" key="7">
    <source>
        <dbReference type="Proteomes" id="UP000324298"/>
    </source>
</evidence>
<sequence>MRKELIAKKRSKALALSGFLLGSSAPIGWIIIRTLFFYDSGKPLLGQISADIFASAEHLAMYNYMGLGTAIVLAGLGYLIGQNDDELRERATELDALHREVASQKEIFENRYKVLDNNIKNFHQISSKLQMSLDLDEILRLCAAGLHEVLGYERVNILMVQNGTELRFVTTAGTDDFDAAGVTLPLDGRIGVVHKCLAERKVFLVDDISRYPEEYHLQAPYNSLEPLRSRSFILCPIVVKGEAVGVFGIDNKSSRRSLNDSDVDTIMLFADQVASAITRINLLASIDTLTSEMDNSFAFLLSSREQHFKNVRNLEESVESVADGSAVIASAAEGVMASVDETSTAVSEISVTIEQVTRNLDHLTGIVLQSASAMEQISNTISSVEQSAAISHEVSSQVKSNADESRAVVAETIDSLAEIQTSVVLSYEAITRLSENSNRIENIVNVINDITKRTNLLALNASIIAAQAGEYGKSFGVVAEEIRTLSLQTGHSTSEITSIIEQIMTESKTAASNITATKGLVQRGVELGNSTGETLKAIFDRSVCSMDMTQQIKQATEEQAMSVHLVAKSMEDISAMTTQIFAASTDQSKATRSIARSIETIKEMAHEMVDSTSHQVEDGLRISRIVESVGGMVKEMFDNMETRRDQSAEVIKELESMRSQNA</sequence>
<keyword evidence="1 3" id="KW-0807">Transducer</keyword>
<keyword evidence="4" id="KW-0472">Membrane</keyword>
<name>A0A5A9XG58_9BACT</name>
<dbReference type="Pfam" id="PF00015">
    <property type="entry name" value="MCPsignal"/>
    <property type="match status" value="1"/>
</dbReference>
<dbReference type="InterPro" id="IPR003018">
    <property type="entry name" value="GAF"/>
</dbReference>
<dbReference type="Pfam" id="PF01590">
    <property type="entry name" value="GAF"/>
    <property type="match status" value="1"/>
</dbReference>
<evidence type="ECO:0000256" key="4">
    <source>
        <dbReference type="SAM" id="Phobius"/>
    </source>
</evidence>
<dbReference type="GO" id="GO:0007165">
    <property type="term" value="P:signal transduction"/>
    <property type="evidence" value="ECO:0007669"/>
    <property type="project" value="UniProtKB-KW"/>
</dbReference>
<dbReference type="PROSITE" id="PS50111">
    <property type="entry name" value="CHEMOTAXIS_TRANSDUC_2"/>
    <property type="match status" value="1"/>
</dbReference>
<dbReference type="Gene3D" id="3.30.450.40">
    <property type="match status" value="1"/>
</dbReference>
<proteinExistence type="inferred from homology"/>
<dbReference type="GO" id="GO:0006935">
    <property type="term" value="P:chemotaxis"/>
    <property type="evidence" value="ECO:0007669"/>
    <property type="project" value="InterPro"/>
</dbReference>
<dbReference type="GO" id="GO:0016020">
    <property type="term" value="C:membrane"/>
    <property type="evidence" value="ECO:0007669"/>
    <property type="project" value="InterPro"/>
</dbReference>
<feature type="domain" description="Methyl-accepting transducer" evidence="5">
    <location>
        <begin position="338"/>
        <end position="574"/>
    </location>
</feature>
<evidence type="ECO:0000259" key="5">
    <source>
        <dbReference type="PROSITE" id="PS50111"/>
    </source>
</evidence>
<protein>
    <submittedName>
        <fullName evidence="6">GAF domain-containing protein</fullName>
    </submittedName>
</protein>
<reference evidence="6 7" key="1">
    <citation type="submission" date="2019-04" db="EMBL/GenBank/DDBJ databases">
        <title>Geobacter ruber sp. nov., ferric-reducing bacteria isolated from paddy soil.</title>
        <authorList>
            <person name="Xu Z."/>
            <person name="Masuda Y."/>
            <person name="Itoh H."/>
            <person name="Senoo K."/>
        </authorList>
    </citation>
    <scope>NUCLEOTIDE SEQUENCE [LARGE SCALE GENOMIC DNA]</scope>
    <source>
        <strain evidence="6 7">Red88</strain>
    </source>
</reference>